<dbReference type="Pfam" id="PF07534">
    <property type="entry name" value="TLD"/>
    <property type="match status" value="1"/>
</dbReference>
<dbReference type="SUPFAM" id="SSF54695">
    <property type="entry name" value="POZ domain"/>
    <property type="match status" value="1"/>
</dbReference>
<sequence>MPAQFFQKLSQNYIEILNDDEYYDITIEVGKDPNVKIFRAHMIILCYRSPFLRRTLTPNKMKNDGNLNHIRLPNISPEIFQVILRYIYGGIFSLDEQEDTSNISKILAAADQLHLQELVDHLQKYLIENEFEWIEQHFELIHRMSFQSNSLLELQQFCTGFIAKFPEKIFKSLDFTSISEKSLISIIKRDDLQMDEVVIWDYVLKWGLAQNSIGSDPTTWSDNEFNMMKITLRNCLPFIKFFGLSSKDFFRKVRPYKKLLNDQLYEELLEFHLDTESEIPNNILFPRSNEIGSKIININIVSLISAWIDNLNIKNKYSHIRDLYLPYTFKLLLRGSRDGFTPKNFHTLCNNIPHTITFIKVKGSEEIIGGYNPLMWKNSCDGEWGKTKDSFLFSFKNKNNFKGTILSRVKDLDRALFYCNEFGPAFDTDLLIYVNGDDCSKEYNSSGCKQRSYEKRIRDSVKFSIDDYEVFQIIKKKS</sequence>
<dbReference type="AlphaFoldDB" id="A0A2Z6R400"/>
<reference evidence="3 4" key="1">
    <citation type="submission" date="2017-11" db="EMBL/GenBank/DDBJ databases">
        <title>The genome of Rhizophagus clarus HR1 reveals common genetic basis of auxotrophy among arbuscular mycorrhizal fungi.</title>
        <authorList>
            <person name="Kobayashi Y."/>
        </authorList>
    </citation>
    <scope>NUCLEOTIDE SEQUENCE [LARGE SCALE GENOMIC DNA]</scope>
    <source>
        <strain evidence="3 4">HR1</strain>
    </source>
</reference>
<keyword evidence="4" id="KW-1185">Reference proteome</keyword>
<evidence type="ECO:0000259" key="1">
    <source>
        <dbReference type="PROSITE" id="PS50097"/>
    </source>
</evidence>
<gene>
    <name evidence="3" type="ORF">RclHR1_00140002</name>
</gene>
<organism evidence="3 4">
    <name type="scientific">Rhizophagus clarus</name>
    <dbReference type="NCBI Taxonomy" id="94130"/>
    <lineage>
        <taxon>Eukaryota</taxon>
        <taxon>Fungi</taxon>
        <taxon>Fungi incertae sedis</taxon>
        <taxon>Mucoromycota</taxon>
        <taxon>Glomeromycotina</taxon>
        <taxon>Glomeromycetes</taxon>
        <taxon>Glomerales</taxon>
        <taxon>Glomeraceae</taxon>
        <taxon>Rhizophagus</taxon>
    </lineage>
</organism>
<dbReference type="Gene3D" id="3.30.710.10">
    <property type="entry name" value="Potassium Channel Kv1.1, Chain A"/>
    <property type="match status" value="1"/>
</dbReference>
<dbReference type="InterPro" id="IPR011333">
    <property type="entry name" value="SKP1/BTB/POZ_sf"/>
</dbReference>
<dbReference type="Gene3D" id="1.25.40.420">
    <property type="match status" value="1"/>
</dbReference>
<dbReference type="Proteomes" id="UP000247702">
    <property type="component" value="Unassembled WGS sequence"/>
</dbReference>
<dbReference type="PROSITE" id="PS51886">
    <property type="entry name" value="TLDC"/>
    <property type="match status" value="1"/>
</dbReference>
<evidence type="ECO:0000313" key="3">
    <source>
        <dbReference type="EMBL" id="GBB87498.1"/>
    </source>
</evidence>
<dbReference type="SMART" id="SM00875">
    <property type="entry name" value="BACK"/>
    <property type="match status" value="1"/>
</dbReference>
<accession>A0A2Z6R400</accession>
<feature type="domain" description="BTB" evidence="1">
    <location>
        <begin position="23"/>
        <end position="96"/>
    </location>
</feature>
<dbReference type="CDD" id="cd18186">
    <property type="entry name" value="BTB_POZ_ZBTB_KLHL-like"/>
    <property type="match status" value="1"/>
</dbReference>
<dbReference type="EMBL" id="BEXD01000446">
    <property type="protein sequence ID" value="GBB87498.1"/>
    <property type="molecule type" value="Genomic_DNA"/>
</dbReference>
<dbReference type="SMART" id="SM00225">
    <property type="entry name" value="BTB"/>
    <property type="match status" value="1"/>
</dbReference>
<comment type="caution">
    <text evidence="3">The sequence shown here is derived from an EMBL/GenBank/DDBJ whole genome shotgun (WGS) entry which is preliminary data.</text>
</comment>
<feature type="domain" description="TLDc" evidence="2">
    <location>
        <begin position="294"/>
        <end position="474"/>
    </location>
</feature>
<name>A0A2Z6R400_9GLOM</name>
<dbReference type="GO" id="GO:0005737">
    <property type="term" value="C:cytoplasm"/>
    <property type="evidence" value="ECO:0007669"/>
    <property type="project" value="TreeGrafter"/>
</dbReference>
<dbReference type="InterPro" id="IPR011705">
    <property type="entry name" value="BACK"/>
</dbReference>
<dbReference type="InterPro" id="IPR052407">
    <property type="entry name" value="BTB_POZ_domain_cont_9"/>
</dbReference>
<dbReference type="PANTHER" id="PTHR46306">
    <property type="entry name" value="BTB/POZ DOMAIN-CONTAINING PROTEIN 9"/>
    <property type="match status" value="1"/>
</dbReference>
<proteinExistence type="predicted"/>
<dbReference type="InterPro" id="IPR000210">
    <property type="entry name" value="BTB/POZ_dom"/>
</dbReference>
<protein>
    <recommendedName>
        <fullName evidence="5">BTB domain-containing protein</fullName>
    </recommendedName>
</protein>
<evidence type="ECO:0008006" key="5">
    <source>
        <dbReference type="Google" id="ProtNLM"/>
    </source>
</evidence>
<dbReference type="InterPro" id="IPR006571">
    <property type="entry name" value="TLDc_dom"/>
</dbReference>
<dbReference type="Pfam" id="PF07707">
    <property type="entry name" value="BACK"/>
    <property type="match status" value="1"/>
</dbReference>
<evidence type="ECO:0000313" key="4">
    <source>
        <dbReference type="Proteomes" id="UP000247702"/>
    </source>
</evidence>
<evidence type="ECO:0000259" key="2">
    <source>
        <dbReference type="PROSITE" id="PS51886"/>
    </source>
</evidence>
<dbReference type="Pfam" id="PF00651">
    <property type="entry name" value="BTB"/>
    <property type="match status" value="1"/>
</dbReference>
<dbReference type="PANTHER" id="PTHR46306:SF1">
    <property type="entry name" value="BTB_POZ DOMAIN-CONTAINING PROTEIN 9"/>
    <property type="match status" value="1"/>
</dbReference>
<dbReference type="PROSITE" id="PS50097">
    <property type="entry name" value="BTB"/>
    <property type="match status" value="1"/>
</dbReference>